<dbReference type="OrthoDB" id="528950at2"/>
<dbReference type="Proteomes" id="UP000271624">
    <property type="component" value="Unassembled WGS sequence"/>
</dbReference>
<feature type="transmembrane region" description="Helical" evidence="1">
    <location>
        <begin position="12"/>
        <end position="35"/>
    </location>
</feature>
<evidence type="ECO:0000256" key="1">
    <source>
        <dbReference type="SAM" id="Phobius"/>
    </source>
</evidence>
<keyword evidence="1" id="KW-0812">Transmembrane</keyword>
<keyword evidence="3" id="KW-1185">Reference proteome</keyword>
<dbReference type="RefSeq" id="WP_127086920.1">
    <property type="nucleotide sequence ID" value="NZ_RSCL01000040.1"/>
</dbReference>
<sequence>MTRFLPEKKTTVNLLTVFAFVTFGLQILVLLVLLVQGLTIRNLSSRKPPNFVQLDNATSKTNNFDQQPEAIRQFVSQTMAGMFNWTGALPAITIEDATNPKPDKGISIITPEGATKKVPTTSWVSSFAIAEDFRQGFLGQIAEMASAELFTKNLNQEITTKLLIQRAYPPQKIAPNRWKVGLVANIVQIRRADNKRVLIPFNKDFLVRSIDSFEHPLANTNNISDLQKAIYNLRAQKLEIYEINNLCLTDAYDNQNSQSNRCGVNSSSFIR</sequence>
<proteinExistence type="predicted"/>
<evidence type="ECO:0000313" key="3">
    <source>
        <dbReference type="Proteomes" id="UP000271624"/>
    </source>
</evidence>
<dbReference type="AlphaFoldDB" id="A0A3S1ID33"/>
<comment type="caution">
    <text evidence="2">The sequence shown here is derived from an EMBL/GenBank/DDBJ whole genome shotgun (WGS) entry which is preliminary data.</text>
</comment>
<dbReference type="EMBL" id="RSCL01000040">
    <property type="protein sequence ID" value="RUS95595.1"/>
    <property type="molecule type" value="Genomic_DNA"/>
</dbReference>
<organism evidence="2 3">
    <name type="scientific">Dulcicalothrix desertica PCC 7102</name>
    <dbReference type="NCBI Taxonomy" id="232991"/>
    <lineage>
        <taxon>Bacteria</taxon>
        <taxon>Bacillati</taxon>
        <taxon>Cyanobacteriota</taxon>
        <taxon>Cyanophyceae</taxon>
        <taxon>Nostocales</taxon>
        <taxon>Calotrichaceae</taxon>
        <taxon>Dulcicalothrix</taxon>
    </lineage>
</organism>
<name>A0A3S1ID33_9CYAN</name>
<keyword evidence="1" id="KW-0472">Membrane</keyword>
<reference evidence="2" key="1">
    <citation type="submission" date="2018-12" db="EMBL/GenBank/DDBJ databases">
        <authorList>
            <person name="Will S."/>
            <person name="Neumann-Schaal M."/>
            <person name="Henke P."/>
        </authorList>
    </citation>
    <scope>NUCLEOTIDE SEQUENCE</scope>
    <source>
        <strain evidence="2">PCC 7102</strain>
    </source>
</reference>
<evidence type="ECO:0000313" key="2">
    <source>
        <dbReference type="EMBL" id="RUS95595.1"/>
    </source>
</evidence>
<protein>
    <submittedName>
        <fullName evidence="2">Uncharacterized protein</fullName>
    </submittedName>
</protein>
<reference evidence="2" key="2">
    <citation type="journal article" date="2019" name="Genome Biol. Evol.">
        <title>Day and night: Metabolic profiles and evolutionary relationships of six axenic non-marine cyanobacteria.</title>
        <authorList>
            <person name="Will S.E."/>
            <person name="Henke P."/>
            <person name="Boedeker C."/>
            <person name="Huang S."/>
            <person name="Brinkmann H."/>
            <person name="Rohde M."/>
            <person name="Jarek M."/>
            <person name="Friedl T."/>
            <person name="Seufert S."/>
            <person name="Schumacher M."/>
            <person name="Overmann J."/>
            <person name="Neumann-Schaal M."/>
            <person name="Petersen J."/>
        </authorList>
    </citation>
    <scope>NUCLEOTIDE SEQUENCE [LARGE SCALE GENOMIC DNA]</scope>
    <source>
        <strain evidence="2">PCC 7102</strain>
    </source>
</reference>
<gene>
    <name evidence="2" type="ORF">DSM106972_089510</name>
</gene>
<accession>A0A3S1ID33</accession>
<keyword evidence="1" id="KW-1133">Transmembrane helix</keyword>